<dbReference type="NCBIfam" id="TIGR00254">
    <property type="entry name" value="GGDEF"/>
    <property type="match status" value="1"/>
</dbReference>
<dbReference type="EMBL" id="PEIB01000010">
    <property type="protein sequence ID" value="RXJ73316.1"/>
    <property type="molecule type" value="Genomic_DNA"/>
</dbReference>
<dbReference type="InterPro" id="IPR001638">
    <property type="entry name" value="Solute-binding_3/MltF_N"/>
</dbReference>
<evidence type="ECO:0000313" key="5">
    <source>
        <dbReference type="EMBL" id="RXJ73316.1"/>
    </source>
</evidence>
<dbReference type="Proteomes" id="UP000290287">
    <property type="component" value="Unassembled WGS sequence"/>
</dbReference>
<dbReference type="Gene3D" id="3.40.190.10">
    <property type="entry name" value="Periplasmic binding protein-like II"/>
    <property type="match status" value="2"/>
</dbReference>
<dbReference type="InterPro" id="IPR043128">
    <property type="entry name" value="Rev_trsase/Diguanyl_cyclase"/>
</dbReference>
<evidence type="ECO:0000256" key="3">
    <source>
        <dbReference type="SAM" id="SignalP"/>
    </source>
</evidence>
<keyword evidence="6" id="KW-1185">Reference proteome</keyword>
<dbReference type="InterPro" id="IPR029787">
    <property type="entry name" value="Nucleotide_cyclase"/>
</dbReference>
<dbReference type="CDD" id="cd01949">
    <property type="entry name" value="GGDEF"/>
    <property type="match status" value="1"/>
</dbReference>
<evidence type="ECO:0000313" key="6">
    <source>
        <dbReference type="Proteomes" id="UP000290287"/>
    </source>
</evidence>
<dbReference type="PROSITE" id="PS50887">
    <property type="entry name" value="GGDEF"/>
    <property type="match status" value="1"/>
</dbReference>
<dbReference type="SUPFAM" id="SSF53850">
    <property type="entry name" value="Periplasmic binding protein-like II"/>
    <property type="match status" value="1"/>
</dbReference>
<dbReference type="EC" id="2.7.7.65" evidence="1"/>
<protein>
    <recommendedName>
        <fullName evidence="1">diguanylate cyclase</fullName>
        <ecNumber evidence="1">2.7.7.65</ecNumber>
    </recommendedName>
</protein>
<dbReference type="SMART" id="SM00267">
    <property type="entry name" value="GGDEF"/>
    <property type="match status" value="1"/>
</dbReference>
<accession>A0A4Q0YQJ7</accession>
<gene>
    <name evidence="5" type="ORF">CS022_10010</name>
</gene>
<keyword evidence="3" id="KW-0732">Signal</keyword>
<proteinExistence type="predicted"/>
<dbReference type="PANTHER" id="PTHR45138">
    <property type="entry name" value="REGULATORY COMPONENTS OF SENSORY TRANSDUCTION SYSTEM"/>
    <property type="match status" value="1"/>
</dbReference>
<evidence type="ECO:0000256" key="1">
    <source>
        <dbReference type="ARBA" id="ARBA00012528"/>
    </source>
</evidence>
<comment type="catalytic activity">
    <reaction evidence="2">
        <text>2 GTP = 3',3'-c-di-GMP + 2 diphosphate</text>
        <dbReference type="Rhea" id="RHEA:24898"/>
        <dbReference type="ChEBI" id="CHEBI:33019"/>
        <dbReference type="ChEBI" id="CHEBI:37565"/>
        <dbReference type="ChEBI" id="CHEBI:58805"/>
        <dbReference type="EC" id="2.7.7.65"/>
    </reaction>
</comment>
<dbReference type="Gene3D" id="3.30.70.270">
    <property type="match status" value="1"/>
</dbReference>
<dbReference type="Pfam" id="PF00990">
    <property type="entry name" value="GGDEF"/>
    <property type="match status" value="1"/>
</dbReference>
<feature type="signal peptide" evidence="3">
    <location>
        <begin position="1"/>
        <end position="25"/>
    </location>
</feature>
<sequence>MCLNRKILLSLISATLLTFSTLSVAAPKQLTVTGASTWEPFSFINSNGEPDGIMVDFWRLYGKKNNVDIQFQLMDWPASIALASTDTSVIHGGLGYTSNRAKYLYFSRELPLQEYDVYLFTKREIKDVNLAHISDLNVGSVTASVKDEFLTTRLPSEFIRRYDTFGAMNQAAYRGDIDVFIDDLNTTKYSLYKNNQQGTFVPRRKLYSFSLHFAMSRQNTQRMAEIEKGLEKISQEEVDAIYDKWFSDIPGIESQKPSMWPHWSTYITSLMLVLTFIAVPIVLRRKSEDLKSALKALANSSERLEQVNQIDRLTGTLNRDAFYNALNDKRFSSSPYSVAVLDLDNLGDLNAECGHQAGDMAIKHLISLLRGQLSSKAVIARLSGGEFAVLFDYCDKELAIKRIDKLRRSLPSTPLHLNQQIIRLSFCYSFAHYPVDGDEGSALVTCALKKMRQLKAEKAKQEFASAEQSRMASSDAELHW</sequence>
<evidence type="ECO:0000256" key="2">
    <source>
        <dbReference type="ARBA" id="ARBA00034247"/>
    </source>
</evidence>
<organism evidence="5 6">
    <name type="scientific">Veronia nyctiphanis</name>
    <dbReference type="NCBI Taxonomy" id="1278244"/>
    <lineage>
        <taxon>Bacteria</taxon>
        <taxon>Pseudomonadati</taxon>
        <taxon>Pseudomonadota</taxon>
        <taxon>Gammaproteobacteria</taxon>
        <taxon>Vibrionales</taxon>
        <taxon>Vibrionaceae</taxon>
        <taxon>Veronia</taxon>
    </lineage>
</organism>
<dbReference type="InterPro" id="IPR050469">
    <property type="entry name" value="Diguanylate_Cyclase"/>
</dbReference>
<dbReference type="SUPFAM" id="SSF55073">
    <property type="entry name" value="Nucleotide cyclase"/>
    <property type="match status" value="1"/>
</dbReference>
<dbReference type="GO" id="GO:0052621">
    <property type="term" value="F:diguanylate cyclase activity"/>
    <property type="evidence" value="ECO:0007669"/>
    <property type="project" value="UniProtKB-EC"/>
</dbReference>
<evidence type="ECO:0000259" key="4">
    <source>
        <dbReference type="PROSITE" id="PS50887"/>
    </source>
</evidence>
<dbReference type="Pfam" id="PF00497">
    <property type="entry name" value="SBP_bac_3"/>
    <property type="match status" value="1"/>
</dbReference>
<dbReference type="AlphaFoldDB" id="A0A4Q0YQJ7"/>
<reference evidence="5 6" key="1">
    <citation type="submission" date="2017-10" db="EMBL/GenBank/DDBJ databases">
        <title>Nyctiphanis sp. nov., isolated from the stomach of the euphausiid Nyctiphanes simplex (Hansen, 1911) in the Gulf of California.</title>
        <authorList>
            <person name="Gomez-Gil B."/>
            <person name="Aguilar-Mendez M."/>
            <person name="Lopez-Cortes A."/>
            <person name="Gomez-Gutierrez J."/>
            <person name="Roque A."/>
            <person name="Lang E."/>
            <person name="Gonzalez-Castillo A."/>
        </authorList>
    </citation>
    <scope>NUCLEOTIDE SEQUENCE [LARGE SCALE GENOMIC DNA]</scope>
    <source>
        <strain evidence="5 6">CAIM 600</strain>
    </source>
</reference>
<dbReference type="SMART" id="SM00062">
    <property type="entry name" value="PBPb"/>
    <property type="match status" value="1"/>
</dbReference>
<comment type="caution">
    <text evidence="5">The sequence shown here is derived from an EMBL/GenBank/DDBJ whole genome shotgun (WGS) entry which is preliminary data.</text>
</comment>
<dbReference type="PANTHER" id="PTHR45138:SF9">
    <property type="entry name" value="DIGUANYLATE CYCLASE DGCM-RELATED"/>
    <property type="match status" value="1"/>
</dbReference>
<name>A0A4Q0YQJ7_9GAMM</name>
<feature type="domain" description="GGDEF" evidence="4">
    <location>
        <begin position="334"/>
        <end position="468"/>
    </location>
</feature>
<feature type="chain" id="PRO_5020902708" description="diguanylate cyclase" evidence="3">
    <location>
        <begin position="26"/>
        <end position="480"/>
    </location>
</feature>
<dbReference type="InterPro" id="IPR000160">
    <property type="entry name" value="GGDEF_dom"/>
</dbReference>